<dbReference type="InterPro" id="IPR036390">
    <property type="entry name" value="WH_DNA-bd_sf"/>
</dbReference>
<organism evidence="3 4">
    <name type="scientific">Kineococcus aurantiacus</name>
    <dbReference type="NCBI Taxonomy" id="37633"/>
    <lineage>
        <taxon>Bacteria</taxon>
        <taxon>Bacillati</taxon>
        <taxon>Actinomycetota</taxon>
        <taxon>Actinomycetes</taxon>
        <taxon>Kineosporiales</taxon>
        <taxon>Kineosporiaceae</taxon>
        <taxon>Kineococcus</taxon>
    </lineage>
</organism>
<evidence type="ECO:0000313" key="3">
    <source>
        <dbReference type="EMBL" id="NYD23861.1"/>
    </source>
</evidence>
<dbReference type="InterPro" id="IPR036388">
    <property type="entry name" value="WH-like_DNA-bd_sf"/>
</dbReference>
<dbReference type="PROSITE" id="PS01125">
    <property type="entry name" value="ROK"/>
    <property type="match status" value="1"/>
</dbReference>
<dbReference type="Gene3D" id="1.10.10.10">
    <property type="entry name" value="Winged helix-like DNA-binding domain superfamily/Winged helix DNA-binding domain"/>
    <property type="match status" value="1"/>
</dbReference>
<evidence type="ECO:0000313" key="4">
    <source>
        <dbReference type="Proteomes" id="UP000521922"/>
    </source>
</evidence>
<dbReference type="AlphaFoldDB" id="A0A7Y9DNH7"/>
<feature type="region of interest" description="Disordered" evidence="2">
    <location>
        <begin position="44"/>
        <end position="72"/>
    </location>
</feature>
<dbReference type="InterPro" id="IPR043129">
    <property type="entry name" value="ATPase_NBD"/>
</dbReference>
<dbReference type="SUPFAM" id="SSF53067">
    <property type="entry name" value="Actin-like ATPase domain"/>
    <property type="match status" value="1"/>
</dbReference>
<name>A0A7Y9DNH7_9ACTN</name>
<keyword evidence="4" id="KW-1185">Reference proteome</keyword>
<accession>A0A7Y9DNH7</accession>
<dbReference type="PANTHER" id="PTHR18964">
    <property type="entry name" value="ROK (REPRESSOR, ORF, KINASE) FAMILY"/>
    <property type="match status" value="1"/>
</dbReference>
<keyword evidence="3" id="KW-0808">Transferase</keyword>
<keyword evidence="3" id="KW-0418">Kinase</keyword>
<dbReference type="Gene3D" id="3.30.420.40">
    <property type="match status" value="3"/>
</dbReference>
<reference evidence="3 4" key="1">
    <citation type="submission" date="2020-07" db="EMBL/GenBank/DDBJ databases">
        <title>Sequencing the genomes of 1000 actinobacteria strains.</title>
        <authorList>
            <person name="Klenk H.-P."/>
        </authorList>
    </citation>
    <scope>NUCLEOTIDE SEQUENCE [LARGE SCALE GENOMIC DNA]</scope>
    <source>
        <strain evidence="3 4">DSM 7487</strain>
    </source>
</reference>
<comment type="caution">
    <text evidence="3">The sequence shown here is derived from an EMBL/GenBank/DDBJ whole genome shotgun (WGS) entry which is preliminary data.</text>
</comment>
<dbReference type="SUPFAM" id="SSF46785">
    <property type="entry name" value="Winged helix' DNA-binding domain"/>
    <property type="match status" value="1"/>
</dbReference>
<comment type="similarity">
    <text evidence="1">Belongs to the ROK (NagC/XylR) family.</text>
</comment>
<dbReference type="GO" id="GO:0016301">
    <property type="term" value="F:kinase activity"/>
    <property type="evidence" value="ECO:0007669"/>
    <property type="project" value="UniProtKB-KW"/>
</dbReference>
<dbReference type="EMBL" id="JACCBB010000001">
    <property type="protein sequence ID" value="NYD23861.1"/>
    <property type="molecule type" value="Genomic_DNA"/>
</dbReference>
<dbReference type="Proteomes" id="UP000521922">
    <property type="component" value="Unassembled WGS sequence"/>
</dbReference>
<evidence type="ECO:0000256" key="1">
    <source>
        <dbReference type="ARBA" id="ARBA00006479"/>
    </source>
</evidence>
<gene>
    <name evidence="3" type="ORF">BJ968_003401</name>
</gene>
<sequence>MSKTRADLLRLVHRTPGLTRAEAARTLGTSSGAATDAVATLVAERRLLEGEPRSDGRRGRPTRPLLPHPEGPLVLAGQVDHRDWRVRVVELGGTTVTEESGTHDGSAPAPVLDAVRAAARRASRRFGDRLRGAALAVPGPVREGSRLDAPLLGWTDVDLRAAWPGRLATRVVRHANDARCAGLAESVRGPATGAGLHLHLHLAEGLGGAVVREGLLLEGRHTATGEFGHLPLGDPAVRCGCGATGCWGTALGGDGDPVVTALARGTAGLVNSLDPDLVTLGGRAGALVGRPGFAAEFARGLMDVRRADPPPVLPAALGADGPVVGAAELVWDAVLR</sequence>
<dbReference type="PANTHER" id="PTHR18964:SF149">
    <property type="entry name" value="BIFUNCTIONAL UDP-N-ACETYLGLUCOSAMINE 2-EPIMERASE_N-ACETYLMANNOSAMINE KINASE"/>
    <property type="match status" value="1"/>
</dbReference>
<proteinExistence type="inferred from homology"/>
<dbReference type="InterPro" id="IPR000600">
    <property type="entry name" value="ROK"/>
</dbReference>
<dbReference type="InterPro" id="IPR049874">
    <property type="entry name" value="ROK_cs"/>
</dbReference>
<dbReference type="RefSeq" id="WP_343078088.1">
    <property type="nucleotide sequence ID" value="NZ_BAAAGN010000003.1"/>
</dbReference>
<evidence type="ECO:0000256" key="2">
    <source>
        <dbReference type="SAM" id="MobiDB-lite"/>
    </source>
</evidence>
<feature type="compositionally biased region" description="Basic and acidic residues" evidence="2">
    <location>
        <begin position="44"/>
        <end position="58"/>
    </location>
</feature>
<dbReference type="Pfam" id="PF00480">
    <property type="entry name" value="ROK"/>
    <property type="match status" value="1"/>
</dbReference>
<protein>
    <submittedName>
        <fullName evidence="3">Putative NBD/HSP70 family sugar kinase</fullName>
    </submittedName>
</protein>